<dbReference type="InterPro" id="IPR008979">
    <property type="entry name" value="Galactose-bd-like_sf"/>
</dbReference>
<protein>
    <recommendedName>
        <fullName evidence="7">DNA-directed DNA polymerase</fullName>
    </recommendedName>
</protein>
<dbReference type="Gene3D" id="2.170.300.10">
    <property type="entry name" value="Tie2 ligand-binding domain superfamily"/>
    <property type="match status" value="1"/>
</dbReference>
<dbReference type="SUPFAM" id="SSF53098">
    <property type="entry name" value="Ribonuclease H-like"/>
    <property type="match status" value="1"/>
</dbReference>
<dbReference type="PROSITE" id="PS50157">
    <property type="entry name" value="ZINC_FINGER_C2H2_2"/>
    <property type="match status" value="1"/>
</dbReference>
<evidence type="ECO:0008006" key="7">
    <source>
        <dbReference type="Google" id="ProtNLM"/>
    </source>
</evidence>
<dbReference type="InterPro" id="IPR013087">
    <property type="entry name" value="Znf_C2H2_type"/>
</dbReference>
<name>A0A8W8P3G4_MAGGI</name>
<evidence type="ECO:0000259" key="4">
    <source>
        <dbReference type="PROSITE" id="PS50157"/>
    </source>
</evidence>
<keyword evidence="6" id="KW-1185">Reference proteome</keyword>
<keyword evidence="1" id="KW-0863">Zinc-finger</keyword>
<evidence type="ECO:0000256" key="2">
    <source>
        <dbReference type="SAM" id="MobiDB-lite"/>
    </source>
</evidence>
<evidence type="ECO:0000313" key="5">
    <source>
        <dbReference type="EnsemblMetazoa" id="G8708.1:cds"/>
    </source>
</evidence>
<dbReference type="GO" id="GO:0008270">
    <property type="term" value="F:zinc ion binding"/>
    <property type="evidence" value="ECO:0007669"/>
    <property type="project" value="UniProtKB-KW"/>
</dbReference>
<accession>A0A8W8P3G4</accession>
<dbReference type="AlphaFoldDB" id="A0A8W8P3G4"/>
<dbReference type="PANTHER" id="PTHR31511">
    <property type="entry name" value="PROTEIN CBG23764"/>
    <property type="match status" value="1"/>
</dbReference>
<dbReference type="Gene3D" id="2.60.120.260">
    <property type="entry name" value="Galactose-binding domain-like"/>
    <property type="match status" value="1"/>
</dbReference>
<dbReference type="PROSITE" id="PS50022">
    <property type="entry name" value="FA58C_3"/>
    <property type="match status" value="1"/>
</dbReference>
<keyword evidence="1" id="KW-0479">Metal-binding</keyword>
<evidence type="ECO:0000259" key="3">
    <source>
        <dbReference type="PROSITE" id="PS50022"/>
    </source>
</evidence>
<dbReference type="Proteomes" id="UP000005408">
    <property type="component" value="Unassembled WGS sequence"/>
</dbReference>
<dbReference type="SUPFAM" id="SSF54060">
    <property type="entry name" value="His-Me finger endonucleases"/>
    <property type="match status" value="1"/>
</dbReference>
<feature type="domain" description="C2H2-type" evidence="4">
    <location>
        <begin position="745"/>
        <end position="775"/>
    </location>
</feature>
<dbReference type="Pfam" id="PF22633">
    <property type="entry name" value="F5_F8_type_C_2"/>
    <property type="match status" value="1"/>
</dbReference>
<reference evidence="5" key="1">
    <citation type="submission" date="2022-08" db="UniProtKB">
        <authorList>
            <consortium name="EnsemblMetazoa"/>
        </authorList>
    </citation>
    <scope>IDENTIFICATION</scope>
    <source>
        <strain evidence="5">05x7-T-G4-1.051#20</strain>
    </source>
</reference>
<dbReference type="SMART" id="SM00181">
    <property type="entry name" value="EGF"/>
    <property type="match status" value="5"/>
</dbReference>
<keyword evidence="1" id="KW-0862">Zinc</keyword>
<evidence type="ECO:0000313" key="6">
    <source>
        <dbReference type="Proteomes" id="UP000005408"/>
    </source>
</evidence>
<proteinExistence type="predicted"/>
<dbReference type="PANTHER" id="PTHR31511:SF12">
    <property type="entry name" value="RHO TERMINATION FACTOR N-TERMINAL DOMAIN-CONTAINING PROTEIN"/>
    <property type="match status" value="1"/>
</dbReference>
<sequence length="1131" mass="129399">MGLFRIRYQNLSERSTTIVSQSSTYLSFTASRANDGNLSTTSDSCSHTGLNKAIAWFQVDLGKQFHLSNVKIHYRKDGNRSSDWKQYRSRQFYLDVTNISATHSLTTQRTRCYTDNTTYPDLPPNIIDIPCQQKARYVILETTYNAPEDINHDLYGAILEICEIEVFGCDHNCINHTCKPFSYCDYGCVEGYWGTFCESLCSVNCREHNCTRFRGHCFSCNPGYYGYHCNSKCPSFCYGGKCFQNTGRCTHGCTPGRFGDTCNKICSTRCKNGICNQESGICLGGCIKNWSGEKCNICDSMHYGSTCSYECSANCLNHTCNNETGLCTYGCREGFYGEQCEIGCDNCPSGCDIMTGQCIGDCPASKFGKFCHKTCSENCKNGCNKYTGSCNDGCVLGKFGDFCNETRDVQYAYCCDQRSSNNNSDKESYASVKVTNLKNSDNGDKENMCPNQSGSGKSSNDIKDNEAEEVKEDCISEEEAIEGHLKKIFIEATDKSKYDPLAFLKMKEETIRSILRKERTKRKRIKFYITLQVRFTKTKGDQLEKAEPHFHGRCHILLNNEDIEPTLRESIMKIFNAFIEYQREGSNWVLDKVLGVTVHIVQYNPIKGSSYLSLPAKLASKKAIVNVQNTDQKCFMWSVLAALYPVTNHPERVVNYVQHIEKLDFSGISFPVRVGDIPKFEKRNDISINVFGYEKRELYPLHLTRERGLKHVDLLDLNRGDTSHYCWIKSINRLLNDGQKGNQLYHCHYCLHGFTKQQLLEKHVPYCKVHGAQRTEMPTEEDKWLEFSDVSKQLKVPFVIYADFESILERHYGCQPDPSKSSTIKLAKHIPSGFTYKVVGLSSNITMNHVTYRGHDAVDKFIDHMIKLEDELLGVLRESKPMDLSEEETKAFQEATKCHICNKELGEDTIRDHCHVTGKFRGAAHSNCNLNLRLRERIPVFFHNLKGYDAHHIMNALGKYKHKKINCIPQNHEKYISFSLGRLDFVDTFQFLSTSLDKLSSNLAKEGLHKFPHLQAYVATTHPRNEQTKLQLLSRKGVYPYRYMNSFKKFQETTLPPQQAFYNDLDGKTVSDQDYLHAQWVWDVFNIQNLGQYHDLYMETDVHLLADVFKNFRNLCLNMYGLDAAHFYTAP</sequence>
<organism evidence="5 6">
    <name type="scientific">Magallana gigas</name>
    <name type="common">Pacific oyster</name>
    <name type="synonym">Crassostrea gigas</name>
    <dbReference type="NCBI Taxonomy" id="29159"/>
    <lineage>
        <taxon>Eukaryota</taxon>
        <taxon>Metazoa</taxon>
        <taxon>Spiralia</taxon>
        <taxon>Lophotrochozoa</taxon>
        <taxon>Mollusca</taxon>
        <taxon>Bivalvia</taxon>
        <taxon>Autobranchia</taxon>
        <taxon>Pteriomorphia</taxon>
        <taxon>Ostreida</taxon>
        <taxon>Ostreoidea</taxon>
        <taxon>Ostreidae</taxon>
        <taxon>Magallana</taxon>
    </lineage>
</organism>
<dbReference type="InterPro" id="IPR000742">
    <property type="entry name" value="EGF"/>
</dbReference>
<dbReference type="EnsemblMetazoa" id="G8708.1">
    <property type="protein sequence ID" value="G8708.1:cds"/>
    <property type="gene ID" value="G8708"/>
</dbReference>
<dbReference type="InterPro" id="IPR044925">
    <property type="entry name" value="His-Me_finger_sf"/>
</dbReference>
<feature type="region of interest" description="Disordered" evidence="2">
    <location>
        <begin position="437"/>
        <end position="463"/>
    </location>
</feature>
<feature type="compositionally biased region" description="Polar residues" evidence="2">
    <location>
        <begin position="449"/>
        <end position="459"/>
    </location>
</feature>
<dbReference type="InterPro" id="IPR012337">
    <property type="entry name" value="RNaseH-like_sf"/>
</dbReference>
<dbReference type="InterPro" id="IPR000421">
    <property type="entry name" value="FA58C"/>
</dbReference>
<feature type="domain" description="F5/8 type C" evidence="3">
    <location>
        <begin position="1"/>
        <end position="169"/>
    </location>
</feature>
<dbReference type="SUPFAM" id="SSF49785">
    <property type="entry name" value="Galactose-binding domain-like"/>
    <property type="match status" value="1"/>
</dbReference>
<evidence type="ECO:0000256" key="1">
    <source>
        <dbReference type="PROSITE-ProRule" id="PRU00042"/>
    </source>
</evidence>